<feature type="region of interest" description="Disordered" evidence="2">
    <location>
        <begin position="665"/>
        <end position="704"/>
    </location>
</feature>
<reference evidence="4 5" key="1">
    <citation type="journal article" date="2023" name="J. Hered.">
        <title>Chromosome-level genome of the wood stork (Mycteria americana) provides insight into avian chromosome evolution.</title>
        <authorList>
            <person name="Flamio R. Jr."/>
            <person name="Ramstad K.M."/>
        </authorList>
    </citation>
    <scope>NUCLEOTIDE SEQUENCE [LARGE SCALE GENOMIC DNA]</scope>
    <source>
        <strain evidence="4">JAX WOST 10</strain>
    </source>
</reference>
<evidence type="ECO:0000256" key="2">
    <source>
        <dbReference type="SAM" id="MobiDB-lite"/>
    </source>
</evidence>
<dbReference type="AlphaFoldDB" id="A0AAN7NLB9"/>
<evidence type="ECO:0000313" key="4">
    <source>
        <dbReference type="EMBL" id="KAK4813771.1"/>
    </source>
</evidence>
<feature type="domain" description="DUF4795" evidence="3">
    <location>
        <begin position="433"/>
        <end position="598"/>
    </location>
</feature>
<feature type="coiled-coil region" evidence="1">
    <location>
        <begin position="513"/>
        <end position="547"/>
    </location>
</feature>
<feature type="compositionally biased region" description="Low complexity" evidence="2">
    <location>
        <begin position="127"/>
        <end position="137"/>
    </location>
</feature>
<evidence type="ECO:0000256" key="1">
    <source>
        <dbReference type="SAM" id="Coils"/>
    </source>
</evidence>
<keyword evidence="5" id="KW-1185">Reference proteome</keyword>
<name>A0AAN7NLB9_MYCAM</name>
<feature type="compositionally biased region" description="Low complexity" evidence="2">
    <location>
        <begin position="287"/>
        <end position="297"/>
    </location>
</feature>
<evidence type="ECO:0000313" key="5">
    <source>
        <dbReference type="Proteomes" id="UP001333110"/>
    </source>
</evidence>
<feature type="compositionally biased region" description="Low complexity" evidence="2">
    <location>
        <begin position="687"/>
        <end position="699"/>
    </location>
</feature>
<comment type="caution">
    <text evidence="4">The sequence shown here is derived from an EMBL/GenBank/DDBJ whole genome shotgun (WGS) entry which is preliminary data.</text>
</comment>
<dbReference type="Proteomes" id="UP001333110">
    <property type="component" value="Unassembled WGS sequence"/>
</dbReference>
<gene>
    <name evidence="4" type="ORF">QYF61_025251</name>
</gene>
<feature type="region of interest" description="Disordered" evidence="2">
    <location>
        <begin position="794"/>
        <end position="814"/>
    </location>
</feature>
<feature type="region of interest" description="Disordered" evidence="2">
    <location>
        <begin position="254"/>
        <end position="304"/>
    </location>
</feature>
<dbReference type="PANTHER" id="PTHR47080:SF1">
    <property type="entry name" value="CHROMOSOME 16 OPEN READING FRAME 96"/>
    <property type="match status" value="1"/>
</dbReference>
<proteinExistence type="predicted"/>
<protein>
    <recommendedName>
        <fullName evidence="3">DUF4795 domain-containing protein</fullName>
    </recommendedName>
</protein>
<dbReference type="PANTHER" id="PTHR47080">
    <property type="entry name" value="CHROMOSOME 16 OPEN READING FRAME 96"/>
    <property type="match status" value="1"/>
</dbReference>
<evidence type="ECO:0000259" key="3">
    <source>
        <dbReference type="Pfam" id="PF16043"/>
    </source>
</evidence>
<feature type="region of interest" description="Disordered" evidence="2">
    <location>
        <begin position="46"/>
        <end position="207"/>
    </location>
</feature>
<dbReference type="EMBL" id="JAUNZN010000012">
    <property type="protein sequence ID" value="KAK4813771.1"/>
    <property type="molecule type" value="Genomic_DNA"/>
</dbReference>
<accession>A0AAN7NLB9</accession>
<organism evidence="4 5">
    <name type="scientific">Mycteria americana</name>
    <name type="common">Wood stork</name>
    <dbReference type="NCBI Taxonomy" id="33587"/>
    <lineage>
        <taxon>Eukaryota</taxon>
        <taxon>Metazoa</taxon>
        <taxon>Chordata</taxon>
        <taxon>Craniata</taxon>
        <taxon>Vertebrata</taxon>
        <taxon>Euteleostomi</taxon>
        <taxon>Archelosauria</taxon>
        <taxon>Archosauria</taxon>
        <taxon>Dinosauria</taxon>
        <taxon>Saurischia</taxon>
        <taxon>Theropoda</taxon>
        <taxon>Coelurosauria</taxon>
        <taxon>Aves</taxon>
        <taxon>Neognathae</taxon>
        <taxon>Neoaves</taxon>
        <taxon>Aequornithes</taxon>
        <taxon>Ciconiiformes</taxon>
        <taxon>Ciconiidae</taxon>
        <taxon>Mycteria</taxon>
    </lineage>
</organism>
<feature type="compositionally biased region" description="Gly residues" evidence="2">
    <location>
        <begin position="94"/>
        <end position="109"/>
    </location>
</feature>
<feature type="compositionally biased region" description="Low complexity" evidence="2">
    <location>
        <begin position="143"/>
        <end position="154"/>
    </location>
</feature>
<keyword evidence="1" id="KW-0175">Coiled coil</keyword>
<dbReference type="InterPro" id="IPR032013">
    <property type="entry name" value="DUF4795"/>
</dbReference>
<sequence>MVPDFSCVSPRAQCPHASGRPRCQEAAAACAGLGGHRPRRASLPAAAAASCLARPHRSPGPSGAPRPTPASASRGSTYRLPTPGGDSGTCPAPGRGGAGGGRCRGGAGLGRALPAGGRGLLPPPGRCRPGPASTAPAGPGPASPRRAAPGWARACSPPPPPSPAGLLQGRGGGRTPRPSPGNVPCDLSPGPPPASPARGGPGGAEGSMSVTVTLAELADIAFGTADGGSPQVGTLRVLLRGLLEYLHPREAAARAGEDERGLPEPAAGGKPCSPHQQRQPWLGRAEGPPSRSSGPPGTAEPPAARAWQMVQLKKRVEVTEERMTKVMDMLQEMLTTICSLKNTVEGFQEELQLLKDNFQKAGLEELREWSVQQDEHGHLPQSILDQMKLSSQELSPEPSQESAHEAPCRLSWLLEQHEAVGTCVSRRESQLQQHVNSVTLEDMAARLEKVPGEMRHLQDGGEEGLDFGREVLGQVGQLQEQCRRLQETAERLWGDTKDTQKTDKAALETKASQEELQHAMVQLSEMMQDLLQRMSLMDQDRQKALEKLLSEMDSKLNCAALTPLQAQLEQVWRLTQQCLCQGPCCGANRAAGFKRPFVSPCPWGAIHPWDLAQSLGCWQRTEQPPLCCRQLFDPVKCISCDRPLAMAPAPHLVTIQKASQLLRPHPASASSSNCLARQLPGRESEGSGRASRGGPRSPAGPLPTSSSLVTVCPCGDPTDFTCKNREVDILGINGVVYKGRLSSLAANRTITEGKDLPATKTRQPRSQHAAEMRRAPKYGSHYVSPYSCAAMRTKTGSSGGRWQAATGGSRTASV</sequence>
<dbReference type="Pfam" id="PF16043">
    <property type="entry name" value="DUF4795"/>
    <property type="match status" value="1"/>
</dbReference>